<name>A0ACC2HVR6_9PLEO</name>
<accession>A0ACC2HVR6</accession>
<keyword evidence="2" id="KW-1185">Reference proteome</keyword>
<evidence type="ECO:0000313" key="2">
    <source>
        <dbReference type="Proteomes" id="UP001153331"/>
    </source>
</evidence>
<gene>
    <name evidence="1" type="ORF">OPT61_g9140</name>
</gene>
<protein>
    <submittedName>
        <fullName evidence="1">Uncharacterized protein</fullName>
    </submittedName>
</protein>
<dbReference type="Proteomes" id="UP001153331">
    <property type="component" value="Unassembled WGS sequence"/>
</dbReference>
<dbReference type="EMBL" id="JAPHNI010001020">
    <property type="protein sequence ID" value="KAJ8107034.1"/>
    <property type="molecule type" value="Genomic_DNA"/>
</dbReference>
<reference evidence="1" key="1">
    <citation type="submission" date="2022-11" db="EMBL/GenBank/DDBJ databases">
        <title>Genome Sequence of Boeremia exigua.</title>
        <authorList>
            <person name="Buettner E."/>
        </authorList>
    </citation>
    <scope>NUCLEOTIDE SEQUENCE</scope>
    <source>
        <strain evidence="1">CU02</strain>
    </source>
</reference>
<organism evidence="1 2">
    <name type="scientific">Boeremia exigua</name>
    <dbReference type="NCBI Taxonomy" id="749465"/>
    <lineage>
        <taxon>Eukaryota</taxon>
        <taxon>Fungi</taxon>
        <taxon>Dikarya</taxon>
        <taxon>Ascomycota</taxon>
        <taxon>Pezizomycotina</taxon>
        <taxon>Dothideomycetes</taxon>
        <taxon>Pleosporomycetidae</taxon>
        <taxon>Pleosporales</taxon>
        <taxon>Pleosporineae</taxon>
        <taxon>Didymellaceae</taxon>
        <taxon>Boeremia</taxon>
    </lineage>
</organism>
<proteinExistence type="predicted"/>
<evidence type="ECO:0000313" key="1">
    <source>
        <dbReference type="EMBL" id="KAJ8107034.1"/>
    </source>
</evidence>
<comment type="caution">
    <text evidence="1">The sequence shown here is derived from an EMBL/GenBank/DDBJ whole genome shotgun (WGS) entry which is preliminary data.</text>
</comment>
<sequence>MTTQTILYDLPSRQGTAWSLNPWKTRLILNYKGIDYRTEWVEFPDVESKMKSLGLPPNPKDAPGYFTDYSVPAIKYEDGSYQMDSWPIAHELEKRYPSPSLHLDDPVTIKIRDQIARILGPIFTLILPAVPTLLPERSQQYFNTTREADFGKSLAEVQKEALANAEESWEKVREPLAEVSDLLKKHDGPFFLGQDASYADFILVAALYFVKRLDEQVFQRMVAFDPVLSKLYEASSQWFSKDD</sequence>